<accession>A0A953M056</accession>
<dbReference type="PANTHER" id="PTHR32282">
    <property type="entry name" value="BINDING PROTEIN TRANSPEPTIDASE, PUTATIVE-RELATED"/>
    <property type="match status" value="1"/>
</dbReference>
<name>A0A953M056_9BACT</name>
<evidence type="ECO:0000256" key="10">
    <source>
        <dbReference type="ARBA" id="ARBA00044770"/>
    </source>
</evidence>
<evidence type="ECO:0000256" key="7">
    <source>
        <dbReference type="ARBA" id="ARBA00022679"/>
    </source>
</evidence>
<dbReference type="GO" id="GO:0008955">
    <property type="term" value="F:peptidoglycan glycosyltransferase activity"/>
    <property type="evidence" value="ECO:0007669"/>
    <property type="project" value="UniProtKB-EC"/>
</dbReference>
<dbReference type="Proteomes" id="UP000705867">
    <property type="component" value="Unassembled WGS sequence"/>
</dbReference>
<feature type="domain" description="Penicillin-binding protein transpeptidase" evidence="14">
    <location>
        <begin position="295"/>
        <end position="528"/>
    </location>
</feature>
<keyword evidence="9" id="KW-0511">Multifunctional enzyme</keyword>
<dbReference type="InterPro" id="IPR011815">
    <property type="entry name" value="PBP_1c"/>
</dbReference>
<evidence type="ECO:0000256" key="2">
    <source>
        <dbReference type="ARBA" id="ARBA00007090"/>
    </source>
</evidence>
<comment type="similarity">
    <text evidence="3">In the N-terminal section; belongs to the glycosyltransferase 51 family.</text>
</comment>
<evidence type="ECO:0000256" key="4">
    <source>
        <dbReference type="ARBA" id="ARBA00022645"/>
    </source>
</evidence>
<comment type="catalytic activity">
    <reaction evidence="11">
        <text>[GlcNAc-(1-&gt;4)-Mur2Ac(oyl-L-Ala-gamma-D-Glu-L-Lys-D-Ala-D-Ala)](n)-di-trans,octa-cis-undecaprenyl diphosphate + beta-D-GlcNAc-(1-&gt;4)-Mur2Ac(oyl-L-Ala-gamma-D-Glu-L-Lys-D-Ala-D-Ala)-di-trans,octa-cis-undecaprenyl diphosphate = [GlcNAc-(1-&gt;4)-Mur2Ac(oyl-L-Ala-gamma-D-Glu-L-Lys-D-Ala-D-Ala)](n+1)-di-trans,octa-cis-undecaprenyl diphosphate + di-trans,octa-cis-undecaprenyl diphosphate + H(+)</text>
        <dbReference type="Rhea" id="RHEA:23708"/>
        <dbReference type="Rhea" id="RHEA-COMP:9602"/>
        <dbReference type="Rhea" id="RHEA-COMP:9603"/>
        <dbReference type="ChEBI" id="CHEBI:15378"/>
        <dbReference type="ChEBI" id="CHEBI:58405"/>
        <dbReference type="ChEBI" id="CHEBI:60033"/>
        <dbReference type="ChEBI" id="CHEBI:78435"/>
        <dbReference type="EC" id="2.4.99.28"/>
    </reaction>
</comment>
<evidence type="ECO:0000256" key="8">
    <source>
        <dbReference type="ARBA" id="ARBA00022801"/>
    </source>
</evidence>
<evidence type="ECO:0000259" key="14">
    <source>
        <dbReference type="Pfam" id="PF00905"/>
    </source>
</evidence>
<keyword evidence="4" id="KW-0121">Carboxypeptidase</keyword>
<comment type="similarity">
    <text evidence="2">In the C-terminal section; belongs to the transpeptidase family.</text>
</comment>
<reference evidence="17" key="2">
    <citation type="submission" date="2021-08" db="EMBL/GenBank/DDBJ databases">
        <authorList>
            <person name="Dalcin Martins P."/>
        </authorList>
    </citation>
    <scope>NUCLEOTIDE SEQUENCE</scope>
    <source>
        <strain evidence="17">MAG_39</strain>
    </source>
</reference>
<evidence type="ECO:0000256" key="9">
    <source>
        <dbReference type="ARBA" id="ARBA00023268"/>
    </source>
</evidence>
<gene>
    <name evidence="17" type="primary">pbpC</name>
    <name evidence="17" type="ORF">K8I29_00750</name>
</gene>
<evidence type="ECO:0000256" key="5">
    <source>
        <dbReference type="ARBA" id="ARBA00022670"/>
    </source>
</evidence>
<dbReference type="GO" id="GO:0006508">
    <property type="term" value="P:proteolysis"/>
    <property type="evidence" value="ECO:0007669"/>
    <property type="project" value="UniProtKB-KW"/>
</dbReference>
<dbReference type="InterPro" id="IPR001460">
    <property type="entry name" value="PCN-bd_Tpept"/>
</dbReference>
<evidence type="ECO:0000256" key="6">
    <source>
        <dbReference type="ARBA" id="ARBA00022676"/>
    </source>
</evidence>
<keyword evidence="6" id="KW-0328">Glycosyltransferase</keyword>
<dbReference type="InterPro" id="IPR012338">
    <property type="entry name" value="Beta-lactam/transpept-like"/>
</dbReference>
<evidence type="ECO:0000256" key="12">
    <source>
        <dbReference type="SAM" id="MobiDB-lite"/>
    </source>
</evidence>
<proteinExistence type="inferred from homology"/>
<dbReference type="EMBL" id="JAIOIV010000010">
    <property type="protein sequence ID" value="MBZ0154725.1"/>
    <property type="molecule type" value="Genomic_DNA"/>
</dbReference>
<evidence type="ECO:0000256" key="1">
    <source>
        <dbReference type="ARBA" id="ARBA00004752"/>
    </source>
</evidence>
<dbReference type="EC" id="2.4.99.28" evidence="10"/>
<dbReference type="Pfam" id="PF06832">
    <property type="entry name" value="BiPBP_C"/>
    <property type="match status" value="1"/>
</dbReference>
<evidence type="ECO:0000313" key="17">
    <source>
        <dbReference type="EMBL" id="MBZ0154725.1"/>
    </source>
</evidence>
<comment type="caution">
    <text evidence="17">The sequence shown here is derived from an EMBL/GenBank/DDBJ whole genome shotgun (WGS) entry which is preliminary data.</text>
</comment>
<comment type="pathway">
    <text evidence="1">Cell wall biogenesis; peptidoglycan biosynthesis.</text>
</comment>
<evidence type="ECO:0000256" key="11">
    <source>
        <dbReference type="ARBA" id="ARBA00049902"/>
    </source>
</evidence>
<reference evidence="17" key="1">
    <citation type="journal article" date="2021" name="bioRxiv">
        <title>Unraveling nitrogen, sulfur and carbon metabolic pathways and microbial community transcriptional responses to substrate deprivation and toxicity stresses in a bioreactor mimicking anoxic brackish coastal sediment conditions.</title>
        <authorList>
            <person name="Martins P.D."/>
            <person name="Echeveste M.J."/>
            <person name="Arshad A."/>
            <person name="Kurth J."/>
            <person name="Ouboter H."/>
            <person name="Jetten M.S.M."/>
            <person name="Welte C.U."/>
        </authorList>
    </citation>
    <scope>NUCLEOTIDE SEQUENCE</scope>
    <source>
        <strain evidence="17">MAG_39</strain>
    </source>
</reference>
<dbReference type="GO" id="GO:0004180">
    <property type="term" value="F:carboxypeptidase activity"/>
    <property type="evidence" value="ECO:0007669"/>
    <property type="project" value="UniProtKB-KW"/>
</dbReference>
<dbReference type="InterPro" id="IPR009647">
    <property type="entry name" value="PBP_C"/>
</dbReference>
<evidence type="ECO:0000256" key="13">
    <source>
        <dbReference type="SAM" id="SignalP"/>
    </source>
</evidence>
<sequence length="715" mass="78038">MKRASLFCLFLLIAAEAAALPSFREVREAYRESDAFLLDRRGEVIHVVRVEMEGRRLEWTALKDISPSLVQAVIHSEDRGFYGHRGVDWTALGAAAVRNLFAKNPRGASTITMQLASMLEGKPVREKGRRTLARKWEQIEAARELERSWTKGSLLEAYLNLVTFRGELQGIAAAARGLFGKEPSGLDGAESLLLAALIRSPNAAPKEVAKRACVLAASLQARTTCGEIRKITAEKLSGSYSVRPRTALAPHAAHLLLHEGGQRVSSTLDAGIQRFAAEVLDRQVRALRCRNVRDGAVLVADNRTGEVLAYVANTGASSSAPYVDGIRAKRQAGSTLKPFLYGLAIEKGMLTAASLLDDSPLSVPTPAGLYIPRNYDADFKGPVSVRTALSSSLNVPAVRTLMLVGPETFAKGLRQFGFGIAEEGDYYGFSLALGSAEVSLYELVNAYRTLANGGIAGELTLLPRKGKGKTRRAVEEGAAFIISDILSDRESRSATFGLENPLSTRFWSAVKTGTSKDMKDNWCIGYSQRYTVGVWVGNFSGEPMWNVSGVSGAAPSWLEIMEYLHRKAPGGAPRPPRGIVAGKTGERQELFLSGTEPPVFAGEELPDAVQGENARIMYPAQGTLVALDPDIPDELQRVFFEARPARTRYEWVLDGERMPSAGSAVPWRPERGKHRLSLYDGRGRLLDTVEFEVRGTENGGKETEKEEKMIKEEQK</sequence>
<evidence type="ECO:0000259" key="15">
    <source>
        <dbReference type="Pfam" id="PF00912"/>
    </source>
</evidence>
<dbReference type="GO" id="GO:0009252">
    <property type="term" value="P:peptidoglycan biosynthetic process"/>
    <property type="evidence" value="ECO:0007669"/>
    <property type="project" value="InterPro"/>
</dbReference>
<feature type="region of interest" description="Disordered" evidence="12">
    <location>
        <begin position="694"/>
        <end position="715"/>
    </location>
</feature>
<dbReference type="GO" id="GO:0008658">
    <property type="term" value="F:penicillin binding"/>
    <property type="evidence" value="ECO:0007669"/>
    <property type="project" value="InterPro"/>
</dbReference>
<dbReference type="InterPro" id="IPR036950">
    <property type="entry name" value="PBP_transglycosylase"/>
</dbReference>
<feature type="chain" id="PRO_5037200526" description="peptidoglycan glycosyltransferase" evidence="13">
    <location>
        <begin position="20"/>
        <end position="715"/>
    </location>
</feature>
<dbReference type="InterPro" id="IPR050396">
    <property type="entry name" value="Glycosyltr_51/Transpeptidase"/>
</dbReference>
<dbReference type="GO" id="GO:0030288">
    <property type="term" value="C:outer membrane-bounded periplasmic space"/>
    <property type="evidence" value="ECO:0007669"/>
    <property type="project" value="TreeGrafter"/>
</dbReference>
<dbReference type="Pfam" id="PF00912">
    <property type="entry name" value="Transgly"/>
    <property type="match status" value="1"/>
</dbReference>
<protein>
    <recommendedName>
        <fullName evidence="10">peptidoglycan glycosyltransferase</fullName>
        <ecNumber evidence="10">2.4.99.28</ecNumber>
    </recommendedName>
</protein>
<dbReference type="Gene3D" id="3.40.710.10">
    <property type="entry name" value="DD-peptidase/beta-lactamase superfamily"/>
    <property type="match status" value="1"/>
</dbReference>
<dbReference type="PANTHER" id="PTHR32282:SF15">
    <property type="entry name" value="PENICILLIN-BINDING PROTEIN 1C"/>
    <property type="match status" value="1"/>
</dbReference>
<keyword evidence="5" id="KW-0645">Protease</keyword>
<dbReference type="AlphaFoldDB" id="A0A953M056"/>
<dbReference type="Pfam" id="PF00905">
    <property type="entry name" value="Transpeptidase"/>
    <property type="match status" value="1"/>
</dbReference>
<feature type="signal peptide" evidence="13">
    <location>
        <begin position="1"/>
        <end position="19"/>
    </location>
</feature>
<keyword evidence="7" id="KW-0808">Transferase</keyword>
<evidence type="ECO:0000313" key="18">
    <source>
        <dbReference type="Proteomes" id="UP000705867"/>
    </source>
</evidence>
<keyword evidence="13" id="KW-0732">Signal</keyword>
<feature type="domain" description="Penicillin-binding C-terminal" evidence="16">
    <location>
        <begin position="609"/>
        <end position="691"/>
    </location>
</feature>
<dbReference type="NCBIfam" id="TIGR02073">
    <property type="entry name" value="PBP_1c"/>
    <property type="match status" value="1"/>
</dbReference>
<dbReference type="InterPro" id="IPR001264">
    <property type="entry name" value="Glyco_trans_51"/>
</dbReference>
<dbReference type="SUPFAM" id="SSF56601">
    <property type="entry name" value="beta-lactamase/transpeptidase-like"/>
    <property type="match status" value="1"/>
</dbReference>
<organism evidence="17 18">
    <name type="scientific">Candidatus Nitrobium versatile</name>
    <dbReference type="NCBI Taxonomy" id="2884831"/>
    <lineage>
        <taxon>Bacteria</taxon>
        <taxon>Pseudomonadati</taxon>
        <taxon>Nitrospirota</taxon>
        <taxon>Nitrospiria</taxon>
        <taxon>Nitrospirales</taxon>
        <taxon>Nitrospiraceae</taxon>
        <taxon>Candidatus Nitrobium</taxon>
    </lineage>
</organism>
<evidence type="ECO:0000259" key="16">
    <source>
        <dbReference type="Pfam" id="PF06832"/>
    </source>
</evidence>
<dbReference type="Gene3D" id="1.10.3810.10">
    <property type="entry name" value="Biosynthetic peptidoglycan transglycosylase-like"/>
    <property type="match status" value="1"/>
</dbReference>
<feature type="domain" description="Glycosyl transferase family 51" evidence="15">
    <location>
        <begin position="53"/>
        <end position="216"/>
    </location>
</feature>
<keyword evidence="8" id="KW-0378">Hydrolase</keyword>
<dbReference type="InterPro" id="IPR023346">
    <property type="entry name" value="Lysozyme-like_dom_sf"/>
</dbReference>
<dbReference type="SUPFAM" id="SSF53955">
    <property type="entry name" value="Lysozyme-like"/>
    <property type="match status" value="1"/>
</dbReference>
<evidence type="ECO:0000256" key="3">
    <source>
        <dbReference type="ARBA" id="ARBA00007739"/>
    </source>
</evidence>